<organism evidence="2 3">
    <name type="scientific">Penicillium cataractarum</name>
    <dbReference type="NCBI Taxonomy" id="2100454"/>
    <lineage>
        <taxon>Eukaryota</taxon>
        <taxon>Fungi</taxon>
        <taxon>Dikarya</taxon>
        <taxon>Ascomycota</taxon>
        <taxon>Pezizomycotina</taxon>
        <taxon>Eurotiomycetes</taxon>
        <taxon>Eurotiomycetidae</taxon>
        <taxon>Eurotiales</taxon>
        <taxon>Aspergillaceae</taxon>
        <taxon>Penicillium</taxon>
    </lineage>
</organism>
<evidence type="ECO:0000313" key="3">
    <source>
        <dbReference type="Proteomes" id="UP001147782"/>
    </source>
</evidence>
<accession>A0A9W9VWY6</accession>
<reference evidence="2" key="2">
    <citation type="journal article" date="2023" name="IMA Fungus">
        <title>Comparative genomic study of the Penicillium genus elucidates a diverse pangenome and 15 lateral gene transfer events.</title>
        <authorList>
            <person name="Petersen C."/>
            <person name="Sorensen T."/>
            <person name="Nielsen M.R."/>
            <person name="Sondergaard T.E."/>
            <person name="Sorensen J.L."/>
            <person name="Fitzpatrick D.A."/>
            <person name="Frisvad J.C."/>
            <person name="Nielsen K.L."/>
        </authorList>
    </citation>
    <scope>NUCLEOTIDE SEQUENCE</scope>
    <source>
        <strain evidence="2">IBT 29864</strain>
    </source>
</reference>
<dbReference type="Proteomes" id="UP001147782">
    <property type="component" value="Unassembled WGS sequence"/>
</dbReference>
<dbReference type="AlphaFoldDB" id="A0A9W9VWY6"/>
<sequence>MIAWFLLGSAIAYGLVITIYRLHIHPLSKFPGPRLAALTGLYEVFCTAWGADSFDDEIDRMHQIYGDISYHSQYRMADPVLTSSKGPVVRITPDEVHVQEQFYNPYSADRWIKGTKVLDAASRQSGDTTQRFQSRKRSIWQLRSIFQVEVHQIIRGLVRKHQVHRVFSWRVGPVIPITELRGTQAGSSDVSNLEDGSPIASDPARGRSMSRSGQECKDQLPTPDKTSPRTWYPQGFSGQAWYSPTQGTSSRSLPF</sequence>
<feature type="region of interest" description="Disordered" evidence="1">
    <location>
        <begin position="183"/>
        <end position="255"/>
    </location>
</feature>
<evidence type="ECO:0000256" key="1">
    <source>
        <dbReference type="SAM" id="MobiDB-lite"/>
    </source>
</evidence>
<comment type="caution">
    <text evidence="2">The sequence shown here is derived from an EMBL/GenBank/DDBJ whole genome shotgun (WGS) entry which is preliminary data.</text>
</comment>
<proteinExistence type="predicted"/>
<name>A0A9W9VWY6_9EURO</name>
<protein>
    <recommendedName>
        <fullName evidence="4">Cytochrome P450</fullName>
    </recommendedName>
</protein>
<dbReference type="GeneID" id="81433941"/>
<evidence type="ECO:0000313" key="2">
    <source>
        <dbReference type="EMBL" id="KAJ5390765.1"/>
    </source>
</evidence>
<evidence type="ECO:0008006" key="4">
    <source>
        <dbReference type="Google" id="ProtNLM"/>
    </source>
</evidence>
<dbReference type="OrthoDB" id="3945418at2759"/>
<gene>
    <name evidence="2" type="ORF">N7496_001833</name>
</gene>
<dbReference type="RefSeq" id="XP_056561493.1">
    <property type="nucleotide sequence ID" value="XM_056694764.1"/>
</dbReference>
<dbReference type="EMBL" id="JAPZBS010000001">
    <property type="protein sequence ID" value="KAJ5390765.1"/>
    <property type="molecule type" value="Genomic_DNA"/>
</dbReference>
<reference evidence="2" key="1">
    <citation type="submission" date="2022-11" db="EMBL/GenBank/DDBJ databases">
        <authorList>
            <person name="Petersen C."/>
        </authorList>
    </citation>
    <scope>NUCLEOTIDE SEQUENCE</scope>
    <source>
        <strain evidence="2">IBT 29864</strain>
    </source>
</reference>
<feature type="compositionally biased region" description="Polar residues" evidence="1">
    <location>
        <begin position="236"/>
        <end position="255"/>
    </location>
</feature>
<keyword evidence="3" id="KW-1185">Reference proteome</keyword>